<dbReference type="RefSeq" id="WP_006843772.1">
    <property type="nucleotide sequence ID" value="NZ_AQWJ01000006.1"/>
</dbReference>
<dbReference type="STRING" id="742767.HMPREF9456_02405"/>
<sequence>MGALKIDIQDFKPCLTDESIDKLVKLIMSDLDIYSYEGHRLRSFECTNGIRVDVEANYRGSAYRSIQLKNVYVMYNDGDDYRSIEEYEETLNSLLSDAIGELNYKEEEEYEYEKQYS</sequence>
<reference evidence="1 2" key="1">
    <citation type="submission" date="2011-04" db="EMBL/GenBank/DDBJ databases">
        <title>The Genome Sequence of Dysgonomonas mossii DSM 22836.</title>
        <authorList>
            <consortium name="The Broad Institute Genome Sequencing Platform"/>
            <person name="Earl A."/>
            <person name="Ward D."/>
            <person name="Feldgarden M."/>
            <person name="Gevers D."/>
            <person name="Pudlo N."/>
            <person name="Martens E."/>
            <person name="Allen-Vercoe E."/>
            <person name="Young S.K."/>
            <person name="Zeng Q."/>
            <person name="Gargeya S."/>
            <person name="Fitzgerald M."/>
            <person name="Haas B."/>
            <person name="Abouelleil A."/>
            <person name="Alvarado L."/>
            <person name="Arachchi H.M."/>
            <person name="Berlin A."/>
            <person name="Brown A."/>
            <person name="Chapman S.B."/>
            <person name="Chen Z."/>
            <person name="Dunbar C."/>
            <person name="Freedman E."/>
            <person name="Gearin G."/>
            <person name="Gellesch M."/>
            <person name="Goldberg J."/>
            <person name="Griggs A."/>
            <person name="Gujja S."/>
            <person name="Heiman D."/>
            <person name="Howarth C."/>
            <person name="Larson L."/>
            <person name="Lui A."/>
            <person name="MacDonald P.J.P."/>
            <person name="Mehta T."/>
            <person name="Montmayeur A."/>
            <person name="Murphy C."/>
            <person name="Neiman D."/>
            <person name="Pearson M."/>
            <person name="Priest M."/>
            <person name="Roberts A."/>
            <person name="Saif S."/>
            <person name="Shea T."/>
            <person name="Shenoy N."/>
            <person name="Sisk P."/>
            <person name="Stolte C."/>
            <person name="Sykes S."/>
            <person name="Yandava C."/>
            <person name="Wortman J."/>
            <person name="Nusbaum C."/>
            <person name="Birren B."/>
        </authorList>
    </citation>
    <scope>NUCLEOTIDE SEQUENCE [LARGE SCALE GENOMIC DNA]</scope>
    <source>
        <strain evidence="1 2">DSM 22836</strain>
    </source>
</reference>
<dbReference type="HOGENOM" id="CLU_2081076_0_0_10"/>
<dbReference type="AlphaFoldDB" id="F8X2E6"/>
<dbReference type="Proteomes" id="UP000006420">
    <property type="component" value="Unassembled WGS sequence"/>
</dbReference>
<evidence type="ECO:0000313" key="2">
    <source>
        <dbReference type="Proteomes" id="UP000006420"/>
    </source>
</evidence>
<organism evidence="1 2">
    <name type="scientific">Dysgonomonas mossii DSM 22836</name>
    <dbReference type="NCBI Taxonomy" id="742767"/>
    <lineage>
        <taxon>Bacteria</taxon>
        <taxon>Pseudomonadati</taxon>
        <taxon>Bacteroidota</taxon>
        <taxon>Bacteroidia</taxon>
        <taxon>Bacteroidales</taxon>
        <taxon>Dysgonomonadaceae</taxon>
        <taxon>Dysgonomonas</taxon>
    </lineage>
</organism>
<proteinExistence type="predicted"/>
<dbReference type="EMBL" id="ADLW01000013">
    <property type="protein sequence ID" value="EGK05603.1"/>
    <property type="molecule type" value="Genomic_DNA"/>
</dbReference>
<dbReference type="GeneID" id="78083029"/>
<comment type="caution">
    <text evidence="1">The sequence shown here is derived from an EMBL/GenBank/DDBJ whole genome shotgun (WGS) entry which is preliminary data.</text>
</comment>
<protein>
    <submittedName>
        <fullName evidence="1">Uncharacterized protein</fullName>
    </submittedName>
</protein>
<name>F8X2E6_9BACT</name>
<accession>F8X2E6</accession>
<keyword evidence="2" id="KW-1185">Reference proteome</keyword>
<evidence type="ECO:0000313" key="1">
    <source>
        <dbReference type="EMBL" id="EGK05603.1"/>
    </source>
</evidence>
<gene>
    <name evidence="1" type="ORF">HMPREF9456_02405</name>
</gene>